<feature type="region of interest" description="Disordered" evidence="1">
    <location>
        <begin position="244"/>
        <end position="269"/>
    </location>
</feature>
<feature type="region of interest" description="Disordered" evidence="1">
    <location>
        <begin position="1"/>
        <end position="57"/>
    </location>
</feature>
<dbReference type="EMBL" id="CP051143">
    <property type="protein sequence ID" value="QIX01372.1"/>
    <property type="molecule type" value="Genomic_DNA"/>
</dbReference>
<evidence type="ECO:0000256" key="1">
    <source>
        <dbReference type="SAM" id="MobiDB-lite"/>
    </source>
</evidence>
<keyword evidence="3" id="KW-1185">Reference proteome</keyword>
<organism evidence="2 3">
    <name type="scientific">Peltaster fructicola</name>
    <dbReference type="NCBI Taxonomy" id="286661"/>
    <lineage>
        <taxon>Eukaryota</taxon>
        <taxon>Fungi</taxon>
        <taxon>Dikarya</taxon>
        <taxon>Ascomycota</taxon>
        <taxon>Pezizomycotina</taxon>
        <taxon>Dothideomycetes</taxon>
        <taxon>Dothideomycetes incertae sedis</taxon>
        <taxon>Peltaster</taxon>
    </lineage>
</organism>
<name>A0A6H0Y2X4_9PEZI</name>
<proteinExistence type="predicted"/>
<accession>A0A6H0Y2X4</accession>
<sequence length="269" mass="30754">MKKNGDRKTSKRKTPSFGSAEPSSEEAKGTFDDHTDNAMPDAMDIEQSSTDVEPREEQLPSLGVVLRMIYESQTLPDKTEDMLIMNFFIRAFSLEAVEECRRVYALVAAEPQLRADILEYGDQALDAFHRADGDEEVERFYRRNDEIATRETGTALEPLLEAFGEEMSTVLLCHDWFEQIDMISVAGMQRALDEMLTERSKIRLYFRLVSHVVTCSRGDPDVPLRLAEARWLSLEEGEAAMKAHHAREVQEAKQTQNHRQKRAARDRNA</sequence>
<reference evidence="2 3" key="1">
    <citation type="journal article" date="2016" name="Sci. Rep.">
        <title>Peltaster fructicola genome reveals evolution from an invasive phytopathogen to an ectophytic parasite.</title>
        <authorList>
            <person name="Xu C."/>
            <person name="Chen H."/>
            <person name="Gleason M.L."/>
            <person name="Xu J.R."/>
            <person name="Liu H."/>
            <person name="Zhang R."/>
            <person name="Sun G."/>
        </authorList>
    </citation>
    <scope>NUCLEOTIDE SEQUENCE [LARGE SCALE GENOMIC DNA]</scope>
    <source>
        <strain evidence="2 3">LNHT1506</strain>
    </source>
</reference>
<protein>
    <submittedName>
        <fullName evidence="2">Uncharacterized protein</fullName>
    </submittedName>
</protein>
<gene>
    <name evidence="2" type="ORF">AMS68_006889</name>
</gene>
<dbReference type="Proteomes" id="UP000503462">
    <property type="component" value="Chromosome 5"/>
</dbReference>
<dbReference type="AlphaFoldDB" id="A0A6H0Y2X4"/>
<feature type="compositionally biased region" description="Basic and acidic residues" evidence="1">
    <location>
        <begin position="25"/>
        <end position="36"/>
    </location>
</feature>
<evidence type="ECO:0000313" key="3">
    <source>
        <dbReference type="Proteomes" id="UP000503462"/>
    </source>
</evidence>
<evidence type="ECO:0000313" key="2">
    <source>
        <dbReference type="EMBL" id="QIX01372.1"/>
    </source>
</evidence>